<protein>
    <recommendedName>
        <fullName evidence="14">Phospholipid-transporting ATPase</fullName>
    </recommendedName>
</protein>
<dbReference type="PROSITE" id="PS00154">
    <property type="entry name" value="ATPASE_E1_E2"/>
    <property type="match status" value="1"/>
</dbReference>
<feature type="domain" description="P-type ATPase C-terminal" evidence="11">
    <location>
        <begin position="780"/>
        <end position="1019"/>
    </location>
</feature>
<dbReference type="GO" id="GO:0005524">
    <property type="term" value="F:ATP binding"/>
    <property type="evidence" value="ECO:0007669"/>
    <property type="project" value="InterPro"/>
</dbReference>
<evidence type="ECO:0000313" key="13">
    <source>
        <dbReference type="Proteomes" id="UP001054889"/>
    </source>
</evidence>
<dbReference type="Proteomes" id="UP001054889">
    <property type="component" value="Unassembled WGS sequence"/>
</dbReference>
<feature type="transmembrane region" description="Helical" evidence="8">
    <location>
        <begin position="990"/>
        <end position="1009"/>
    </location>
</feature>
<dbReference type="GO" id="GO:0045332">
    <property type="term" value="P:phospholipid translocation"/>
    <property type="evidence" value="ECO:0007669"/>
    <property type="project" value="TreeGrafter"/>
</dbReference>
<dbReference type="SUPFAM" id="SSF81660">
    <property type="entry name" value="Metal cation-transporting ATPase, ATP-binding domain N"/>
    <property type="match status" value="1"/>
</dbReference>
<proteinExistence type="predicted"/>
<dbReference type="Gene3D" id="2.70.150.10">
    <property type="entry name" value="Calcium-transporting ATPase, cytoplasmic transduction domain A"/>
    <property type="match status" value="1"/>
</dbReference>
<keyword evidence="4" id="KW-0460">Magnesium</keyword>
<dbReference type="GO" id="GO:0005886">
    <property type="term" value="C:plasma membrane"/>
    <property type="evidence" value="ECO:0007669"/>
    <property type="project" value="TreeGrafter"/>
</dbReference>
<dbReference type="FunFam" id="2.70.150.10:FF:000032">
    <property type="entry name" value="Phospholipid-transporting ATPase"/>
    <property type="match status" value="1"/>
</dbReference>
<dbReference type="SUPFAM" id="SSF56784">
    <property type="entry name" value="HAD-like"/>
    <property type="match status" value="1"/>
</dbReference>
<feature type="transmembrane region" description="Helical" evidence="8">
    <location>
        <begin position="950"/>
        <end position="970"/>
    </location>
</feature>
<evidence type="ECO:0000259" key="10">
    <source>
        <dbReference type="Pfam" id="PF16209"/>
    </source>
</evidence>
<dbReference type="Pfam" id="PF16209">
    <property type="entry name" value="PhoLip_ATPase_N"/>
    <property type="match status" value="1"/>
</dbReference>
<dbReference type="PANTHER" id="PTHR24092">
    <property type="entry name" value="PROBABLE PHOSPHOLIPID-TRANSPORTING ATPASE"/>
    <property type="match status" value="1"/>
</dbReference>
<keyword evidence="7 8" id="KW-0472">Membrane</keyword>
<evidence type="ECO:0000256" key="6">
    <source>
        <dbReference type="ARBA" id="ARBA00022989"/>
    </source>
</evidence>
<reference evidence="12" key="1">
    <citation type="journal article" date="2018" name="DNA Res.">
        <title>Multiple hybrid de novo genome assembly of finger millet, an orphan allotetraploid crop.</title>
        <authorList>
            <person name="Hatakeyama M."/>
            <person name="Aluri S."/>
            <person name="Balachadran M.T."/>
            <person name="Sivarajan S.R."/>
            <person name="Patrignani A."/>
            <person name="Gruter S."/>
            <person name="Poveda L."/>
            <person name="Shimizu-Inatsugi R."/>
            <person name="Baeten J."/>
            <person name="Francoijs K.J."/>
            <person name="Nataraja K.N."/>
            <person name="Reddy Y.A.N."/>
            <person name="Phadnis S."/>
            <person name="Ravikumar R.L."/>
            <person name="Schlapbach R."/>
            <person name="Sreeman S.M."/>
            <person name="Shimizu K.K."/>
        </authorList>
    </citation>
    <scope>NUCLEOTIDE SEQUENCE</scope>
</reference>
<dbReference type="InterPro" id="IPR008250">
    <property type="entry name" value="ATPase_P-typ_transduc_dom_A_sf"/>
</dbReference>
<feature type="domain" description="P-type ATPase A" evidence="9">
    <location>
        <begin position="155"/>
        <end position="214"/>
    </location>
</feature>
<feature type="transmembrane region" description="Helical" evidence="8">
    <location>
        <begin position="927"/>
        <end position="943"/>
    </location>
</feature>
<organism evidence="12 13">
    <name type="scientific">Eleusine coracana subsp. coracana</name>
    <dbReference type="NCBI Taxonomy" id="191504"/>
    <lineage>
        <taxon>Eukaryota</taxon>
        <taxon>Viridiplantae</taxon>
        <taxon>Streptophyta</taxon>
        <taxon>Embryophyta</taxon>
        <taxon>Tracheophyta</taxon>
        <taxon>Spermatophyta</taxon>
        <taxon>Magnoliopsida</taxon>
        <taxon>Liliopsida</taxon>
        <taxon>Poales</taxon>
        <taxon>Poaceae</taxon>
        <taxon>PACMAD clade</taxon>
        <taxon>Chloridoideae</taxon>
        <taxon>Cynodonteae</taxon>
        <taxon>Eleusininae</taxon>
        <taxon>Eleusine</taxon>
    </lineage>
</organism>
<keyword evidence="3" id="KW-0479">Metal-binding</keyword>
<dbReference type="SFLD" id="SFLDF00027">
    <property type="entry name" value="p-type_atpase"/>
    <property type="match status" value="1"/>
</dbReference>
<evidence type="ECO:0000256" key="4">
    <source>
        <dbReference type="ARBA" id="ARBA00022842"/>
    </source>
</evidence>
<dbReference type="InterPro" id="IPR023214">
    <property type="entry name" value="HAD_sf"/>
</dbReference>
<dbReference type="SUPFAM" id="SSF81665">
    <property type="entry name" value="Calcium ATPase, transmembrane domain M"/>
    <property type="match status" value="1"/>
</dbReference>
<dbReference type="Gene3D" id="3.40.50.1000">
    <property type="entry name" value="HAD superfamily/HAD-like"/>
    <property type="match status" value="1"/>
</dbReference>
<dbReference type="GO" id="GO:0046872">
    <property type="term" value="F:metal ion binding"/>
    <property type="evidence" value="ECO:0007669"/>
    <property type="project" value="UniProtKB-KW"/>
</dbReference>
<keyword evidence="5" id="KW-1278">Translocase</keyword>
<dbReference type="AlphaFoldDB" id="A0AAV5E4Z3"/>
<comment type="subcellular location">
    <subcellularLocation>
        <location evidence="1">Membrane</location>
        <topology evidence="1">Multi-pass membrane protein</topology>
    </subcellularLocation>
</comment>
<keyword evidence="6 8" id="KW-1133">Transmembrane helix</keyword>
<dbReference type="NCBIfam" id="TIGR01494">
    <property type="entry name" value="ATPase_P-type"/>
    <property type="match status" value="1"/>
</dbReference>
<evidence type="ECO:0000256" key="3">
    <source>
        <dbReference type="ARBA" id="ARBA00022723"/>
    </source>
</evidence>
<dbReference type="Pfam" id="PF00122">
    <property type="entry name" value="E1-E2_ATPase"/>
    <property type="match status" value="1"/>
</dbReference>
<dbReference type="FunFam" id="3.40.50.1000:FF:000084">
    <property type="entry name" value="Phospholipid-transporting ATPase"/>
    <property type="match status" value="1"/>
</dbReference>
<sequence length="1106" mass="123787">MAHVTRLARSAPSSLLCTVSASLCLTGHIARFSGPGPLLRETADESPARSYGELDAAAEIWRRTAVLVLRPSPSPSRLQFFAKLKAMKRFVYINDESYQNDYCDNRISNTKYTLWNFLPKNLWEQFRFVTLSATKEAWDDYNRYISDRQANEKELWIVKNGSRKHIQAQDIQVGNIVWIRENEEVPCDLVLLGTSEPQGVCHVETAALDGETDLKTRVIPPPCVGLEFDQLHKLKGVIECPVPDKDIRRFDANIHLFPPFIDNDICPLSINNTLLQSCYLRNTEWACGVAVYTGNETKLGMSRGVPEPKLTAMDAMIDKLTGAIFLFQLSLVVVLGSAGNIWKDSEARKQWYVKYDDDEPWYQILVIPLRFELLCSIMIPISIKVSLDFVKSLYAKFIDWDEEMFDLENDTPAHAANTAISEDLGQVEYVLTDKTGTLTENKMIFRRCCIGGTSYGNECGDALKDVELLNAIANGSPHVIKFLTVMTLCNTVIPIKSPNGSISYKAQSQDEDALVNAAANLHMVLVSKNGNIAGRMSVVVLDCQSGKILLLSKGADEAVLPCAYSGQQTKTFVDAVDKYAQLGLRTLCLAWRELESEEYAEWSRLFKEANSALTDREVGVPETIEILRQSGINFWMLTGDKQSTAIQIALLCNLISSEPKGQLLYINGRTEDEVARSLERVILTMRITSSEPKELAFVVDGWALEIILTHYSEAFTELAVLSKTALCCRVTPSQKAQLVKLLKSCDYRTLAIGDGGNDVRMIQQAHIGVGISGREGLQAARAADYSIGKFRFLKRLILVHGRYSYNRTAFLSQYSFYKSLLICFIQIFFSFLSGIAGTSLFNSVSLMAYNVFYTSIPVLTTVLDKDLSEKTVMQNPEILLYCQAGRLLNPSTFAGWFGRSLYHAIVIFLITIHAYSNERSEMEELSMVALSGSIWLQAFVVTLEMNSFTFVQLLAIWGNCIAFYAINFFISSIPSSGMYTIMFRLCKQPAYWITLLLISGVGMGPVLALKYFRYTYRPSAINVLQKAERSRGPMYSLVNLESQLRSDKDTMMVPVATTPVKGKSSVYEPLLSDSPMASRRSLGSSSFDIFQPAHSRTSYPRNIKAN</sequence>
<evidence type="ECO:0000256" key="1">
    <source>
        <dbReference type="ARBA" id="ARBA00004141"/>
    </source>
</evidence>
<dbReference type="InterPro" id="IPR023299">
    <property type="entry name" value="ATPase_P-typ_cyto_dom_N"/>
</dbReference>
<dbReference type="InterPro" id="IPR044492">
    <property type="entry name" value="P_typ_ATPase_HD_dom"/>
</dbReference>
<evidence type="ECO:0000259" key="11">
    <source>
        <dbReference type="Pfam" id="PF16212"/>
    </source>
</evidence>
<accession>A0AAV5E4Z3</accession>
<feature type="transmembrane region" description="Helical" evidence="8">
    <location>
        <begin position="896"/>
        <end position="915"/>
    </location>
</feature>
<gene>
    <name evidence="12" type="primary">gb05292</name>
    <name evidence="12" type="ORF">PR202_gb05292</name>
</gene>
<dbReference type="SUPFAM" id="SSF81653">
    <property type="entry name" value="Calcium ATPase, transduction domain A"/>
    <property type="match status" value="1"/>
</dbReference>
<dbReference type="PANTHER" id="PTHR24092:SF19">
    <property type="entry name" value="PHOSPHOLIPID-TRANSPORTING ATPASE"/>
    <property type="match status" value="1"/>
</dbReference>
<evidence type="ECO:0008006" key="14">
    <source>
        <dbReference type="Google" id="ProtNLM"/>
    </source>
</evidence>
<keyword evidence="2 8" id="KW-0812">Transmembrane</keyword>
<dbReference type="GO" id="GO:0140326">
    <property type="term" value="F:ATPase-coupled intramembrane lipid transporter activity"/>
    <property type="evidence" value="ECO:0007669"/>
    <property type="project" value="TreeGrafter"/>
</dbReference>
<evidence type="ECO:0000256" key="8">
    <source>
        <dbReference type="SAM" id="Phobius"/>
    </source>
</evidence>
<evidence type="ECO:0000256" key="2">
    <source>
        <dbReference type="ARBA" id="ARBA00022692"/>
    </source>
</evidence>
<feature type="domain" description="P-type ATPase N-terminal" evidence="10">
    <location>
        <begin position="91"/>
        <end position="129"/>
    </location>
</feature>
<dbReference type="InterPro" id="IPR059000">
    <property type="entry name" value="ATPase_P-type_domA"/>
</dbReference>
<reference evidence="12" key="2">
    <citation type="submission" date="2021-12" db="EMBL/GenBank/DDBJ databases">
        <title>Resequencing data analysis of finger millet.</title>
        <authorList>
            <person name="Hatakeyama M."/>
            <person name="Aluri S."/>
            <person name="Balachadran M.T."/>
            <person name="Sivarajan S.R."/>
            <person name="Poveda L."/>
            <person name="Shimizu-Inatsugi R."/>
            <person name="Schlapbach R."/>
            <person name="Sreeman S.M."/>
            <person name="Shimizu K.K."/>
        </authorList>
    </citation>
    <scope>NUCLEOTIDE SEQUENCE</scope>
</reference>
<evidence type="ECO:0000256" key="5">
    <source>
        <dbReference type="ARBA" id="ARBA00022967"/>
    </source>
</evidence>
<dbReference type="Gene3D" id="3.40.1110.10">
    <property type="entry name" value="Calcium-transporting ATPase, cytoplasmic domain N"/>
    <property type="match status" value="1"/>
</dbReference>
<dbReference type="GO" id="GO:0016887">
    <property type="term" value="F:ATP hydrolysis activity"/>
    <property type="evidence" value="ECO:0007669"/>
    <property type="project" value="InterPro"/>
</dbReference>
<dbReference type="InterPro" id="IPR032631">
    <property type="entry name" value="P-type_ATPase_N"/>
</dbReference>
<dbReference type="PRINTS" id="PR00119">
    <property type="entry name" value="CATATPASE"/>
</dbReference>
<dbReference type="Pfam" id="PF16212">
    <property type="entry name" value="PhoLip_ATPase_C"/>
    <property type="match status" value="1"/>
</dbReference>
<dbReference type="EMBL" id="BQKI01000073">
    <property type="protein sequence ID" value="GJN18159.1"/>
    <property type="molecule type" value="Genomic_DNA"/>
</dbReference>
<keyword evidence="13" id="KW-1185">Reference proteome</keyword>
<dbReference type="InterPro" id="IPR001757">
    <property type="entry name" value="P_typ_ATPase"/>
</dbReference>
<evidence type="ECO:0000256" key="7">
    <source>
        <dbReference type="ARBA" id="ARBA00023136"/>
    </source>
</evidence>
<name>A0AAV5E4Z3_ELECO</name>
<dbReference type="Pfam" id="PF08282">
    <property type="entry name" value="Hydrolase_3"/>
    <property type="match status" value="1"/>
</dbReference>
<dbReference type="SFLD" id="SFLDG00002">
    <property type="entry name" value="C1.7:_P-type_atpase_like"/>
    <property type="match status" value="1"/>
</dbReference>
<evidence type="ECO:0000313" key="12">
    <source>
        <dbReference type="EMBL" id="GJN18159.1"/>
    </source>
</evidence>
<dbReference type="SFLD" id="SFLDS00003">
    <property type="entry name" value="Haloacid_Dehalogenase"/>
    <property type="match status" value="1"/>
</dbReference>
<dbReference type="InterPro" id="IPR032630">
    <property type="entry name" value="P_typ_ATPase_c"/>
</dbReference>
<feature type="transmembrane region" description="Helical" evidence="8">
    <location>
        <begin position="820"/>
        <end position="840"/>
    </location>
</feature>
<dbReference type="InterPro" id="IPR018303">
    <property type="entry name" value="ATPase_P-typ_P_site"/>
</dbReference>
<evidence type="ECO:0000259" key="9">
    <source>
        <dbReference type="Pfam" id="PF00122"/>
    </source>
</evidence>
<dbReference type="InterPro" id="IPR023298">
    <property type="entry name" value="ATPase_P-typ_TM_dom_sf"/>
</dbReference>
<comment type="caution">
    <text evidence="12">The sequence shown here is derived from an EMBL/GenBank/DDBJ whole genome shotgun (WGS) entry which is preliminary data.</text>
</comment>
<dbReference type="InterPro" id="IPR036412">
    <property type="entry name" value="HAD-like_sf"/>
</dbReference>